<dbReference type="VEuPathDB" id="FungiDB:MYCFIDRAFT_208096"/>
<dbReference type="GeneID" id="19336643"/>
<protein>
    <submittedName>
        <fullName evidence="2">Uncharacterized protein</fullName>
    </submittedName>
</protein>
<evidence type="ECO:0000313" key="3">
    <source>
        <dbReference type="Proteomes" id="UP000016932"/>
    </source>
</evidence>
<feature type="compositionally biased region" description="Polar residues" evidence="1">
    <location>
        <begin position="554"/>
        <end position="563"/>
    </location>
</feature>
<gene>
    <name evidence="2" type="ORF">MYCFIDRAFT_208096</name>
</gene>
<dbReference type="KEGG" id="pfj:MYCFIDRAFT_208096"/>
<dbReference type="Proteomes" id="UP000016932">
    <property type="component" value="Unassembled WGS sequence"/>
</dbReference>
<organism evidence="2 3">
    <name type="scientific">Pseudocercospora fijiensis (strain CIRAD86)</name>
    <name type="common">Black leaf streak disease fungus</name>
    <name type="synonym">Mycosphaerella fijiensis</name>
    <dbReference type="NCBI Taxonomy" id="383855"/>
    <lineage>
        <taxon>Eukaryota</taxon>
        <taxon>Fungi</taxon>
        <taxon>Dikarya</taxon>
        <taxon>Ascomycota</taxon>
        <taxon>Pezizomycotina</taxon>
        <taxon>Dothideomycetes</taxon>
        <taxon>Dothideomycetidae</taxon>
        <taxon>Mycosphaerellales</taxon>
        <taxon>Mycosphaerellaceae</taxon>
        <taxon>Pseudocercospora</taxon>
    </lineage>
</organism>
<reference evidence="2 3" key="1">
    <citation type="journal article" date="2012" name="PLoS Pathog.">
        <title>Diverse lifestyles and strategies of plant pathogenesis encoded in the genomes of eighteen Dothideomycetes fungi.</title>
        <authorList>
            <person name="Ohm R.A."/>
            <person name="Feau N."/>
            <person name="Henrissat B."/>
            <person name="Schoch C.L."/>
            <person name="Horwitz B.A."/>
            <person name="Barry K.W."/>
            <person name="Condon B.J."/>
            <person name="Copeland A.C."/>
            <person name="Dhillon B."/>
            <person name="Glaser F."/>
            <person name="Hesse C.N."/>
            <person name="Kosti I."/>
            <person name="LaButti K."/>
            <person name="Lindquist E.A."/>
            <person name="Lucas S."/>
            <person name="Salamov A.A."/>
            <person name="Bradshaw R.E."/>
            <person name="Ciuffetti L."/>
            <person name="Hamelin R.C."/>
            <person name="Kema G.H.J."/>
            <person name="Lawrence C."/>
            <person name="Scott J.A."/>
            <person name="Spatafora J.W."/>
            <person name="Turgeon B.G."/>
            <person name="de Wit P.J.G.M."/>
            <person name="Zhong S."/>
            <person name="Goodwin S.B."/>
            <person name="Grigoriev I.V."/>
        </authorList>
    </citation>
    <scope>NUCLEOTIDE SEQUENCE [LARGE SCALE GENOMIC DNA]</scope>
    <source>
        <strain evidence="2 3">CIRAD86</strain>
    </source>
</reference>
<evidence type="ECO:0000313" key="2">
    <source>
        <dbReference type="EMBL" id="EME82362.1"/>
    </source>
</evidence>
<feature type="region of interest" description="Disordered" evidence="1">
    <location>
        <begin position="533"/>
        <end position="563"/>
    </location>
</feature>
<keyword evidence="3" id="KW-1185">Reference proteome</keyword>
<dbReference type="AlphaFoldDB" id="M3AYT9"/>
<proteinExistence type="predicted"/>
<sequence length="563" mass="63875">MVSSKLRVRENTYSRRDPFHYHLVASQCQASLEHRRDGWTAESRWLHSLHRNLADDEVRGQALQQAARDANSARERTDSCRQEYSNLVLSGGRSEARQTSVWRKMTGARTRGYHVVDDEDWRSALALSQNRPQNLISVSSMSRGRCGPNSMHECCHLPAVVIGQSTLDNAEHHMAWLFRTNQSCSGLGSCMWPLAISGSHSCQRIPKPIETTRHRLHGENRWNALSWDHFASLLETHKAAVACRTQLMGCRWIWTWDLTDWASRVDLRAQLSNFSQLQIVQVSSWPYSVFGPLPLQHQPVRGQCREKRLACEQRMNFEQPGCRDDCESCPGLAHNPQPMNLEMKLCAGKGVQCEARVIADQLNVHRLHQSRWPNANVKDTSVLRKASISCGISGSRRVGLAWNNMRFPGARRRRSEWRRRCDYISFARGKQSDVTPRILYFTVLTIEDGSHLVGLSNRVVEGGGCKNSADDTWNSIPSEKIHGQRQEREDPPGHIALITSRHTNSRKTHANATIRYCCFHSSIPVADWHSTDMRLRSPSSSGSRPVLFLPKPPNASQNAIPYA</sequence>
<name>M3AYT9_PSEFD</name>
<accession>M3AYT9</accession>
<dbReference type="RefSeq" id="XP_007927747.1">
    <property type="nucleotide sequence ID" value="XM_007929556.1"/>
</dbReference>
<dbReference type="HOGENOM" id="CLU_484072_0_0_1"/>
<feature type="compositionally biased region" description="Low complexity" evidence="1">
    <location>
        <begin position="536"/>
        <end position="545"/>
    </location>
</feature>
<evidence type="ECO:0000256" key="1">
    <source>
        <dbReference type="SAM" id="MobiDB-lite"/>
    </source>
</evidence>
<dbReference type="EMBL" id="KB446559">
    <property type="protein sequence ID" value="EME82362.1"/>
    <property type="molecule type" value="Genomic_DNA"/>
</dbReference>